<keyword evidence="3 5" id="KW-0949">S-adenosyl-L-methionine</keyword>
<keyword evidence="1 5" id="KW-0489">Methyltransferase</keyword>
<comment type="similarity">
    <text evidence="5">Belongs to the class I-like SAM-binding methyltransferase superfamily. RsmB/NOP family.</text>
</comment>
<feature type="binding site" evidence="5">
    <location>
        <position position="299"/>
    </location>
    <ligand>
        <name>S-adenosyl-L-methionine</name>
        <dbReference type="ChEBI" id="CHEBI:59789"/>
    </ligand>
</feature>
<evidence type="ECO:0000256" key="3">
    <source>
        <dbReference type="ARBA" id="ARBA00022691"/>
    </source>
</evidence>
<dbReference type="CDD" id="cd02440">
    <property type="entry name" value="AdoMet_MTases"/>
    <property type="match status" value="1"/>
</dbReference>
<dbReference type="GO" id="GO:0006355">
    <property type="term" value="P:regulation of DNA-templated transcription"/>
    <property type="evidence" value="ECO:0007669"/>
    <property type="project" value="InterPro"/>
</dbReference>
<evidence type="ECO:0000256" key="5">
    <source>
        <dbReference type="PROSITE-ProRule" id="PRU01023"/>
    </source>
</evidence>
<feature type="active site" description="Nucleophile" evidence="5">
    <location>
        <position position="352"/>
    </location>
</feature>
<dbReference type="InterPro" id="IPR049560">
    <property type="entry name" value="MeTrfase_RsmB-F_NOP2_cat"/>
</dbReference>
<feature type="binding site" evidence="5">
    <location>
        <begin position="236"/>
        <end position="242"/>
    </location>
    <ligand>
        <name>S-adenosyl-L-methionine</name>
        <dbReference type="ChEBI" id="CHEBI:59789"/>
    </ligand>
</feature>
<dbReference type="Gene3D" id="3.40.50.150">
    <property type="entry name" value="Vaccinia Virus protein VP39"/>
    <property type="match status" value="1"/>
</dbReference>
<dbReference type="RefSeq" id="WP_093974789.1">
    <property type="nucleotide sequence ID" value="NZ_FXXQ01000009.1"/>
</dbReference>
<evidence type="ECO:0000313" key="7">
    <source>
        <dbReference type="EMBL" id="SMX24535.1"/>
    </source>
</evidence>
<keyword evidence="4 5" id="KW-0694">RNA-binding</keyword>
<dbReference type="OrthoDB" id="9810297at2"/>
<evidence type="ECO:0000256" key="1">
    <source>
        <dbReference type="ARBA" id="ARBA00022603"/>
    </source>
</evidence>
<dbReference type="InterPro" id="IPR035926">
    <property type="entry name" value="NusB-like_sf"/>
</dbReference>
<keyword evidence="2 5" id="KW-0808">Transferase</keyword>
<dbReference type="GO" id="GO:0001510">
    <property type="term" value="P:RNA methylation"/>
    <property type="evidence" value="ECO:0007669"/>
    <property type="project" value="InterPro"/>
</dbReference>
<protein>
    <submittedName>
        <fullName evidence="7">Ribosomal RNA small subunit methyltransferase B</fullName>
        <ecNumber evidence="7">2.1.1.176</ecNumber>
    </submittedName>
</protein>
<evidence type="ECO:0000259" key="6">
    <source>
        <dbReference type="PROSITE" id="PS51686"/>
    </source>
</evidence>
<dbReference type="EC" id="2.1.1.176" evidence="7"/>
<dbReference type="PROSITE" id="PS51686">
    <property type="entry name" value="SAM_MT_RSMB_NOP"/>
    <property type="match status" value="1"/>
</dbReference>
<keyword evidence="8" id="KW-1185">Reference proteome</keyword>
<gene>
    <name evidence="7" type="primary">rsmB_2</name>
    <name evidence="7" type="ORF">BOA8489_02661</name>
</gene>
<dbReference type="PRINTS" id="PR02008">
    <property type="entry name" value="RCMTFAMILY"/>
</dbReference>
<organism evidence="7 8">
    <name type="scientific">Boseongicola aestuarii</name>
    <dbReference type="NCBI Taxonomy" id="1470561"/>
    <lineage>
        <taxon>Bacteria</taxon>
        <taxon>Pseudomonadati</taxon>
        <taxon>Pseudomonadota</taxon>
        <taxon>Alphaproteobacteria</taxon>
        <taxon>Rhodobacterales</taxon>
        <taxon>Paracoccaceae</taxon>
        <taxon>Boseongicola</taxon>
    </lineage>
</organism>
<evidence type="ECO:0000256" key="2">
    <source>
        <dbReference type="ARBA" id="ARBA00022679"/>
    </source>
</evidence>
<dbReference type="SUPFAM" id="SSF53335">
    <property type="entry name" value="S-adenosyl-L-methionine-dependent methyltransferases"/>
    <property type="match status" value="1"/>
</dbReference>
<feature type="domain" description="SAM-dependent MTase RsmB/NOP-type" evidence="6">
    <location>
        <begin position="144"/>
        <end position="418"/>
    </location>
</feature>
<dbReference type="EMBL" id="FXXQ01000009">
    <property type="protein sequence ID" value="SMX24535.1"/>
    <property type="molecule type" value="Genomic_DNA"/>
</dbReference>
<dbReference type="Proteomes" id="UP000201838">
    <property type="component" value="Unassembled WGS sequence"/>
</dbReference>
<dbReference type="InterPro" id="IPR029063">
    <property type="entry name" value="SAM-dependent_MTases_sf"/>
</dbReference>
<reference evidence="7 8" key="1">
    <citation type="submission" date="2017-05" db="EMBL/GenBank/DDBJ databases">
        <authorList>
            <person name="Song R."/>
            <person name="Chenine A.L."/>
            <person name="Ruprecht R.M."/>
        </authorList>
    </citation>
    <scope>NUCLEOTIDE SEQUENCE [LARGE SCALE GENOMIC DNA]</scope>
    <source>
        <strain evidence="7 8">CECT 8489</strain>
    </source>
</reference>
<dbReference type="GO" id="GO:0008173">
    <property type="term" value="F:RNA methyltransferase activity"/>
    <property type="evidence" value="ECO:0007669"/>
    <property type="project" value="InterPro"/>
</dbReference>
<dbReference type="InterPro" id="IPR001678">
    <property type="entry name" value="MeTrfase_RsmB-F_NOP2_dom"/>
</dbReference>
<evidence type="ECO:0000256" key="4">
    <source>
        <dbReference type="ARBA" id="ARBA00022884"/>
    </source>
</evidence>
<dbReference type="AlphaFoldDB" id="A0A238J2Y7"/>
<accession>A0A238J2Y7</accession>
<dbReference type="Pfam" id="PF01029">
    <property type="entry name" value="NusB"/>
    <property type="match status" value="1"/>
</dbReference>
<proteinExistence type="inferred from homology"/>
<feature type="binding site" evidence="5">
    <location>
        <position position="283"/>
    </location>
    <ligand>
        <name>S-adenosyl-L-methionine</name>
        <dbReference type="ChEBI" id="CHEBI:59789"/>
    </ligand>
</feature>
<sequence>MTQAGLEPRRRAVALMTQVTEDHLPLHTPHRLDEVLQGLPPEDRARALRLATEALRWANRSDRLLGPHLRMKPEDPVLNAMRLALYEINVTGAPSHAAVNAAVSIVKKSKAGLVNAVLRNVGRTETDWNALPPPMTAKWLRKRLIARYKKDAVAAMEIAHAQTPPLDITVKSDPAGWAEKLGASLLPTGNLRLANAGQVSVLEGFDAGEWWVQDAGASLPALLLDAKPGERVLDLCAAPGGKTMQLINAGADVTALDISDNRVVRLRENLARVDMTAHLVVADALEWTPETAFEAILLDAPCTATGTLRRHPDLGFAKDGTELETLLPLQAALIDRALTWLKPGGRLVYCTCSLLPEEGEAQLESALKRHPDITVSDTLPTGVDPAWKAPGGGLRLRPDFWPDQGGIDGFFTALLRKPA</sequence>
<dbReference type="SUPFAM" id="SSF48013">
    <property type="entry name" value="NusB-like"/>
    <property type="match status" value="1"/>
</dbReference>
<feature type="binding site" evidence="5">
    <location>
        <position position="257"/>
    </location>
    <ligand>
        <name>S-adenosyl-L-methionine</name>
        <dbReference type="ChEBI" id="CHEBI:59789"/>
    </ligand>
</feature>
<dbReference type="GO" id="GO:0003723">
    <property type="term" value="F:RNA binding"/>
    <property type="evidence" value="ECO:0007669"/>
    <property type="project" value="UniProtKB-UniRule"/>
</dbReference>
<dbReference type="PANTHER" id="PTHR22807">
    <property type="entry name" value="NOP2 YEAST -RELATED NOL1/NOP2/FMU SUN DOMAIN-CONTAINING"/>
    <property type="match status" value="1"/>
</dbReference>
<name>A0A238J2Y7_9RHOB</name>
<dbReference type="Pfam" id="PF01189">
    <property type="entry name" value="Methyltr_RsmB-F"/>
    <property type="match status" value="1"/>
</dbReference>
<dbReference type="InterPro" id="IPR023267">
    <property type="entry name" value="RCMT"/>
</dbReference>
<dbReference type="PANTHER" id="PTHR22807:SF61">
    <property type="entry name" value="NOL1_NOP2_SUN FAMILY PROTEIN _ ANTITERMINATION NUSB DOMAIN-CONTAINING PROTEIN"/>
    <property type="match status" value="1"/>
</dbReference>
<dbReference type="InterPro" id="IPR006027">
    <property type="entry name" value="NusB_RsmB_TIM44"/>
</dbReference>
<dbReference type="Gene3D" id="1.10.940.10">
    <property type="entry name" value="NusB-like"/>
    <property type="match status" value="1"/>
</dbReference>
<evidence type="ECO:0000313" key="8">
    <source>
        <dbReference type="Proteomes" id="UP000201838"/>
    </source>
</evidence>